<dbReference type="Proteomes" id="UP000322234">
    <property type="component" value="Unassembled WGS sequence"/>
</dbReference>
<comment type="caution">
    <text evidence="1">The sequence shown here is derived from an EMBL/GenBank/DDBJ whole genome shotgun (WGS) entry which is preliminary data.</text>
</comment>
<proteinExistence type="predicted"/>
<sequence>MQIGPGKCLPNDPMVEVIGREVQGKEYEVGLIPDASPYYFGGGGDERFQKSFSIGLDTYSTDGPQGLRCPLPPPASALPVTRPLPPSAEFHFPCPAAGVHLQTVA</sequence>
<keyword evidence="2" id="KW-1185">Reference proteome</keyword>
<name>A0A6B0RHJ5_9CETA</name>
<reference evidence="1" key="1">
    <citation type="submission" date="2019-10" db="EMBL/GenBank/DDBJ databases">
        <title>The sequence and de novo assembly of the wild yak genome.</title>
        <authorList>
            <person name="Liu Y."/>
        </authorList>
    </citation>
    <scope>NUCLEOTIDE SEQUENCE [LARGE SCALE GENOMIC DNA]</scope>
    <source>
        <strain evidence="1">WY2019</strain>
    </source>
</reference>
<gene>
    <name evidence="1" type="ORF">E5288_WYG000892</name>
</gene>
<dbReference type="AlphaFoldDB" id="A0A6B0RHJ5"/>
<evidence type="ECO:0000313" key="2">
    <source>
        <dbReference type="Proteomes" id="UP000322234"/>
    </source>
</evidence>
<evidence type="ECO:0000313" key="1">
    <source>
        <dbReference type="EMBL" id="MXQ89530.1"/>
    </source>
</evidence>
<organism evidence="1 2">
    <name type="scientific">Bos mutus</name>
    <name type="common">wild yak</name>
    <dbReference type="NCBI Taxonomy" id="72004"/>
    <lineage>
        <taxon>Eukaryota</taxon>
        <taxon>Metazoa</taxon>
        <taxon>Chordata</taxon>
        <taxon>Craniata</taxon>
        <taxon>Vertebrata</taxon>
        <taxon>Euteleostomi</taxon>
        <taxon>Mammalia</taxon>
        <taxon>Eutheria</taxon>
        <taxon>Laurasiatheria</taxon>
        <taxon>Artiodactyla</taxon>
        <taxon>Ruminantia</taxon>
        <taxon>Pecora</taxon>
        <taxon>Bovidae</taxon>
        <taxon>Bovinae</taxon>
        <taxon>Bos</taxon>
    </lineage>
</organism>
<dbReference type="EMBL" id="VBQZ03000055">
    <property type="protein sequence ID" value="MXQ89530.1"/>
    <property type="molecule type" value="Genomic_DNA"/>
</dbReference>
<protein>
    <submittedName>
        <fullName evidence="1">Uncharacterized protein</fullName>
    </submittedName>
</protein>
<accession>A0A6B0RHJ5</accession>